<evidence type="ECO:0000259" key="2">
    <source>
        <dbReference type="Pfam" id="PF03544"/>
    </source>
</evidence>
<evidence type="ECO:0000313" key="3">
    <source>
        <dbReference type="EMBL" id="TVU81782.1"/>
    </source>
</evidence>
<gene>
    <name evidence="3" type="ORF">FQP85_15140</name>
</gene>
<comment type="caution">
    <text evidence="3">The sequence shown here is derived from an EMBL/GenBank/DDBJ whole genome shotgun (WGS) entry which is preliminary data.</text>
</comment>
<reference evidence="3 4" key="1">
    <citation type="submission" date="2019-07" db="EMBL/GenBank/DDBJ databases">
        <title>Diversity of Bacteria from Kongsfjorden, Arctic.</title>
        <authorList>
            <person name="Yu Y."/>
        </authorList>
    </citation>
    <scope>NUCLEOTIDE SEQUENCE [LARGE SCALE GENOMIC DNA]</scope>
    <source>
        <strain evidence="3 4">SM1927</strain>
    </source>
</reference>
<keyword evidence="1" id="KW-0732">Signal</keyword>
<feature type="domain" description="TonB C-terminal" evidence="2">
    <location>
        <begin position="53"/>
        <end position="123"/>
    </location>
</feature>
<dbReference type="Gene3D" id="3.30.2420.10">
    <property type="entry name" value="TonB"/>
    <property type="match status" value="1"/>
</dbReference>
<name>A0ABY3FBJ5_9GAMM</name>
<dbReference type="Pfam" id="PF03544">
    <property type="entry name" value="TonB_C"/>
    <property type="match status" value="1"/>
</dbReference>
<sequence length="150" mass="17447">MIMKALVYIACLIFSFNTLSQSNDISDKRPIADIQAQYLDLQGVWHRLQKIPNHEYPLELLNIQGKGCAETSFVISKSGTVKNIIINNTDPKRYGRQLQTATRQLVRKWHWPEQEQATNLTMRFDYCFDKDVTRDEIISHCIKQSKQLCS</sequence>
<organism evidence="3 4">
    <name type="scientific">Pseudoalteromonas neustonica</name>
    <dbReference type="NCBI Taxonomy" id="1840331"/>
    <lineage>
        <taxon>Bacteria</taxon>
        <taxon>Pseudomonadati</taxon>
        <taxon>Pseudomonadota</taxon>
        <taxon>Gammaproteobacteria</taxon>
        <taxon>Alteromonadales</taxon>
        <taxon>Pseudoalteromonadaceae</taxon>
        <taxon>Pseudoalteromonas</taxon>
    </lineage>
</organism>
<evidence type="ECO:0000256" key="1">
    <source>
        <dbReference type="SAM" id="SignalP"/>
    </source>
</evidence>
<dbReference type="Proteomes" id="UP000317938">
    <property type="component" value="Unassembled WGS sequence"/>
</dbReference>
<dbReference type="InterPro" id="IPR037682">
    <property type="entry name" value="TonB_C"/>
</dbReference>
<evidence type="ECO:0000313" key="4">
    <source>
        <dbReference type="Proteomes" id="UP000317938"/>
    </source>
</evidence>
<dbReference type="EMBL" id="VNFF01000015">
    <property type="protein sequence ID" value="TVU81782.1"/>
    <property type="molecule type" value="Genomic_DNA"/>
</dbReference>
<feature type="chain" id="PRO_5046367685" description="TonB C-terminal domain-containing protein" evidence="1">
    <location>
        <begin position="21"/>
        <end position="150"/>
    </location>
</feature>
<keyword evidence="4" id="KW-1185">Reference proteome</keyword>
<dbReference type="SUPFAM" id="SSF74653">
    <property type="entry name" value="TolA/TonB C-terminal domain"/>
    <property type="match status" value="1"/>
</dbReference>
<protein>
    <recommendedName>
        <fullName evidence="2">TonB C-terminal domain-containing protein</fullName>
    </recommendedName>
</protein>
<feature type="signal peptide" evidence="1">
    <location>
        <begin position="1"/>
        <end position="20"/>
    </location>
</feature>
<accession>A0ABY3FBJ5</accession>
<proteinExistence type="predicted"/>